<evidence type="ECO:0000313" key="2">
    <source>
        <dbReference type="Proteomes" id="UP000249165"/>
    </source>
</evidence>
<keyword evidence="2" id="KW-1185">Reference proteome</keyword>
<evidence type="ECO:0000313" key="1">
    <source>
        <dbReference type="EMBL" id="RAK20331.1"/>
    </source>
</evidence>
<proteinExistence type="predicted"/>
<reference evidence="1 2" key="1">
    <citation type="submission" date="2018-06" db="EMBL/GenBank/DDBJ databases">
        <title>Genomic Encyclopedia of Archaeal and Bacterial Type Strains, Phase II (KMG-II): from individual species to whole genera.</title>
        <authorList>
            <person name="Goeker M."/>
        </authorList>
    </citation>
    <scope>NUCLEOTIDE SEQUENCE [LARGE SCALE GENOMIC DNA]</scope>
    <source>
        <strain evidence="1 2">DSM 22011</strain>
    </source>
</reference>
<dbReference type="AlphaFoldDB" id="A0A327YIP8"/>
<name>A0A327YIP8_9RHOB</name>
<comment type="caution">
    <text evidence="1">The sequence shown here is derived from an EMBL/GenBank/DDBJ whole genome shotgun (WGS) entry which is preliminary data.</text>
</comment>
<dbReference type="Proteomes" id="UP000249165">
    <property type="component" value="Unassembled WGS sequence"/>
</dbReference>
<organism evidence="1 2">
    <name type="scientific">Salipiger aestuarii</name>
    <dbReference type="NCBI Taxonomy" id="568098"/>
    <lineage>
        <taxon>Bacteria</taxon>
        <taxon>Pseudomonadati</taxon>
        <taxon>Pseudomonadota</taxon>
        <taxon>Alphaproteobacteria</taxon>
        <taxon>Rhodobacterales</taxon>
        <taxon>Roseobacteraceae</taxon>
        <taxon>Salipiger</taxon>
    </lineage>
</organism>
<protein>
    <recommendedName>
        <fullName evidence="3">DUF1127 domain-containing protein</fullName>
    </recommendedName>
</protein>
<sequence length="55" mass="6302">MTQLINALRSRLDRRAKYLRTLRELRSMPLDVALDLDIHQGDAHRIAAQAVYGQA</sequence>
<dbReference type="RefSeq" id="WP_009503309.1">
    <property type="nucleotide sequence ID" value="NZ_LIGL01000005.1"/>
</dbReference>
<gene>
    <name evidence="1" type="ORF">ATI53_1006109</name>
</gene>
<evidence type="ECO:0008006" key="3">
    <source>
        <dbReference type="Google" id="ProtNLM"/>
    </source>
</evidence>
<dbReference type="EMBL" id="QLMG01000006">
    <property type="protein sequence ID" value="RAK20331.1"/>
    <property type="molecule type" value="Genomic_DNA"/>
</dbReference>
<accession>A0A327YIP8</accession>